<feature type="compositionally biased region" description="Polar residues" evidence="1">
    <location>
        <begin position="95"/>
        <end position="109"/>
    </location>
</feature>
<feature type="non-terminal residue" evidence="2">
    <location>
        <position position="1"/>
    </location>
</feature>
<organism evidence="2 3">
    <name type="scientific">Grantiella picta</name>
    <dbReference type="NCBI Taxonomy" id="266360"/>
    <lineage>
        <taxon>Eukaryota</taxon>
        <taxon>Metazoa</taxon>
        <taxon>Chordata</taxon>
        <taxon>Craniata</taxon>
        <taxon>Vertebrata</taxon>
        <taxon>Euteleostomi</taxon>
        <taxon>Archelosauria</taxon>
        <taxon>Archosauria</taxon>
        <taxon>Dinosauria</taxon>
        <taxon>Saurischia</taxon>
        <taxon>Theropoda</taxon>
        <taxon>Coelurosauria</taxon>
        <taxon>Aves</taxon>
        <taxon>Neognathae</taxon>
        <taxon>Neoaves</taxon>
        <taxon>Telluraves</taxon>
        <taxon>Australaves</taxon>
        <taxon>Passeriformes</taxon>
        <taxon>Meliphagoidea</taxon>
        <taxon>Meliphagidae</taxon>
        <taxon>Grantiella</taxon>
    </lineage>
</organism>
<proteinExistence type="predicted"/>
<protein>
    <submittedName>
        <fullName evidence="2">CE295 protein</fullName>
    </submittedName>
</protein>
<evidence type="ECO:0000256" key="1">
    <source>
        <dbReference type="SAM" id="MobiDB-lite"/>
    </source>
</evidence>
<feature type="region of interest" description="Disordered" evidence="1">
    <location>
        <begin position="42"/>
        <end position="65"/>
    </location>
</feature>
<dbReference type="Proteomes" id="UP000575029">
    <property type="component" value="Unassembled WGS sequence"/>
</dbReference>
<evidence type="ECO:0000313" key="3">
    <source>
        <dbReference type="Proteomes" id="UP000575029"/>
    </source>
</evidence>
<dbReference type="AlphaFoldDB" id="A0A7K6EVJ8"/>
<keyword evidence="3" id="KW-1185">Reference proteome</keyword>
<feature type="region of interest" description="Disordered" evidence="1">
    <location>
        <begin position="85"/>
        <end position="111"/>
    </location>
</feature>
<reference evidence="2 3" key="1">
    <citation type="submission" date="2019-09" db="EMBL/GenBank/DDBJ databases">
        <title>Bird 10,000 Genomes (B10K) Project - Family phase.</title>
        <authorList>
            <person name="Zhang G."/>
        </authorList>
    </citation>
    <scope>NUCLEOTIDE SEQUENCE [LARGE SCALE GENOMIC DNA]</scope>
    <source>
        <strain evidence="2">B10K-DU-029-50</strain>
        <tissue evidence="2">Heart</tissue>
    </source>
</reference>
<feature type="non-terminal residue" evidence="2">
    <location>
        <position position="127"/>
    </location>
</feature>
<accession>A0A7K6EVJ8</accession>
<comment type="caution">
    <text evidence="2">The sequence shown here is derived from an EMBL/GenBank/DDBJ whole genome shotgun (WGS) entry which is preliminary data.</text>
</comment>
<sequence>EQSEKVLCREPNLRSSKPPVTKVKLGLGLEQHELSVIPEVDTPKSSSLSFADLDKTGDGTGEASLISTSGESACMKQHSHGLHGGTLSLGITNYEGKTSSGHPGQTNPSGRLLQELLTLAAESSYDS</sequence>
<name>A0A7K6EVJ8_9PASS</name>
<gene>
    <name evidence="2" type="primary">Cep295_4</name>
    <name evidence="2" type="ORF">GRAPIC_R03236</name>
</gene>
<evidence type="ECO:0000313" key="2">
    <source>
        <dbReference type="EMBL" id="NWV43201.1"/>
    </source>
</evidence>
<dbReference type="EMBL" id="VZRM01008322">
    <property type="protein sequence ID" value="NWV43201.1"/>
    <property type="molecule type" value="Genomic_DNA"/>
</dbReference>